<keyword evidence="5" id="KW-1185">Reference proteome</keyword>
<protein>
    <submittedName>
        <fullName evidence="4">Guanine deaminase</fullName>
        <ecNumber evidence="4">3.5.4.3</ecNumber>
    </submittedName>
</protein>
<dbReference type="PANTHER" id="PTHR11079">
    <property type="entry name" value="CYTOSINE DEAMINASE FAMILY MEMBER"/>
    <property type="match status" value="1"/>
</dbReference>
<evidence type="ECO:0000256" key="1">
    <source>
        <dbReference type="ARBA" id="ARBA00022723"/>
    </source>
</evidence>
<dbReference type="PANTHER" id="PTHR11079:SF161">
    <property type="entry name" value="CMP_DCMP-TYPE DEAMINASE DOMAIN-CONTAINING PROTEIN"/>
    <property type="match status" value="1"/>
</dbReference>
<accession>A0A1H6F683</accession>
<evidence type="ECO:0000259" key="3">
    <source>
        <dbReference type="PROSITE" id="PS51747"/>
    </source>
</evidence>
<gene>
    <name evidence="4" type="primary">guaD</name>
    <name evidence="4" type="ORF">MBHS_01542</name>
</gene>
<proteinExistence type="predicted"/>
<dbReference type="SUPFAM" id="SSF53927">
    <property type="entry name" value="Cytidine deaminase-like"/>
    <property type="match status" value="1"/>
</dbReference>
<keyword evidence="2" id="KW-0862">Zinc</keyword>
<name>A0A1H6F683_9GAMM</name>
<dbReference type="EMBL" id="FMSV02000369">
    <property type="protein sequence ID" value="SEH05687.1"/>
    <property type="molecule type" value="Genomic_DNA"/>
</dbReference>
<dbReference type="PROSITE" id="PS51747">
    <property type="entry name" value="CYT_DCMP_DEAMINASES_2"/>
    <property type="match status" value="1"/>
</dbReference>
<dbReference type="RefSeq" id="WP_286019210.1">
    <property type="nucleotide sequence ID" value="NZ_FMSV02000369.1"/>
</dbReference>
<dbReference type="PROSITE" id="PS00903">
    <property type="entry name" value="CYT_DCMP_DEAMINASES_1"/>
    <property type="match status" value="1"/>
</dbReference>
<evidence type="ECO:0000256" key="2">
    <source>
        <dbReference type="ARBA" id="ARBA00022833"/>
    </source>
</evidence>
<keyword evidence="1" id="KW-0479">Metal-binding</keyword>
<dbReference type="Proteomes" id="UP000236724">
    <property type="component" value="Unassembled WGS sequence"/>
</dbReference>
<dbReference type="GO" id="GO:0006152">
    <property type="term" value="P:purine nucleoside catabolic process"/>
    <property type="evidence" value="ECO:0007669"/>
    <property type="project" value="TreeGrafter"/>
</dbReference>
<dbReference type="GO" id="GO:0008892">
    <property type="term" value="F:guanine deaminase activity"/>
    <property type="evidence" value="ECO:0007669"/>
    <property type="project" value="UniProtKB-EC"/>
</dbReference>
<reference evidence="4 5" key="1">
    <citation type="submission" date="2016-10" db="EMBL/GenBank/DDBJ databases">
        <authorList>
            <person name="de Groot N.N."/>
        </authorList>
    </citation>
    <scope>NUCLEOTIDE SEQUENCE [LARGE SCALE GENOMIC DNA]</scope>
    <source>
        <strain evidence="4">MBHS1</strain>
    </source>
</reference>
<evidence type="ECO:0000313" key="5">
    <source>
        <dbReference type="Proteomes" id="UP000236724"/>
    </source>
</evidence>
<dbReference type="InterPro" id="IPR016192">
    <property type="entry name" value="APOBEC/CMP_deaminase_Zn-bd"/>
</dbReference>
<dbReference type="GO" id="GO:0008270">
    <property type="term" value="F:zinc ion binding"/>
    <property type="evidence" value="ECO:0007669"/>
    <property type="project" value="InterPro"/>
</dbReference>
<keyword evidence="4" id="KW-0378">Hydrolase</keyword>
<evidence type="ECO:0000313" key="4">
    <source>
        <dbReference type="EMBL" id="SEH05687.1"/>
    </source>
</evidence>
<dbReference type="Gene3D" id="3.40.140.10">
    <property type="entry name" value="Cytidine Deaminase, domain 2"/>
    <property type="match status" value="1"/>
</dbReference>
<dbReference type="InterPro" id="IPR002125">
    <property type="entry name" value="CMP_dCMP_dom"/>
</dbReference>
<dbReference type="EC" id="3.5.4.3" evidence="4"/>
<dbReference type="CDD" id="cd01285">
    <property type="entry name" value="nucleoside_deaminase"/>
    <property type="match status" value="1"/>
</dbReference>
<dbReference type="InterPro" id="IPR016193">
    <property type="entry name" value="Cytidine_deaminase-like"/>
</dbReference>
<dbReference type="GO" id="GO:0047974">
    <property type="term" value="F:guanosine deaminase activity"/>
    <property type="evidence" value="ECO:0007669"/>
    <property type="project" value="TreeGrafter"/>
</dbReference>
<organism evidence="4 5">
    <name type="scientific">Candidatus Venteria ishoeyi</name>
    <dbReference type="NCBI Taxonomy" id="1899563"/>
    <lineage>
        <taxon>Bacteria</taxon>
        <taxon>Pseudomonadati</taxon>
        <taxon>Pseudomonadota</taxon>
        <taxon>Gammaproteobacteria</taxon>
        <taxon>Thiotrichales</taxon>
        <taxon>Thiotrichaceae</taxon>
        <taxon>Venteria</taxon>
    </lineage>
</organism>
<feature type="domain" description="CMP/dCMP-type deaminase" evidence="3">
    <location>
        <begin position="5"/>
        <end position="128"/>
    </location>
</feature>
<dbReference type="Pfam" id="PF00383">
    <property type="entry name" value="dCMP_cyt_deam_1"/>
    <property type="match status" value="1"/>
</dbReference>
<sequence>MNTEDLQKKYMRLAIHDAEQNCKTGNGGPFGACIVKQGEVIAVAHNTVLQADATCHAEVNAIRQASQVLNTYDLSGCMIYSTTEPCPMCFSAIHWANIAQIISGTCIADVQKMGFHELPITNQTLKELGNSPIQLTPNFLREECLLLLQHWQNSEQGHAY</sequence>
<dbReference type="AlphaFoldDB" id="A0A1H6F683"/>